<feature type="compositionally biased region" description="Basic and acidic residues" evidence="8">
    <location>
        <begin position="152"/>
        <end position="162"/>
    </location>
</feature>
<dbReference type="SUPFAM" id="SSF54001">
    <property type="entry name" value="Cysteine proteinases"/>
    <property type="match status" value="1"/>
</dbReference>
<evidence type="ECO:0000256" key="3">
    <source>
        <dbReference type="ARBA" id="ARBA00012759"/>
    </source>
</evidence>
<dbReference type="FunFam" id="3.90.70.10:FF:000108">
    <property type="entry name" value="Ubiquitin carboxyl-terminal hydrolase"/>
    <property type="match status" value="1"/>
</dbReference>
<keyword evidence="6 10" id="KW-0378">Hydrolase</keyword>
<proteinExistence type="inferred from homology"/>
<keyword evidence="5" id="KW-0833">Ubl conjugation pathway</keyword>
<dbReference type="InterPro" id="IPR001394">
    <property type="entry name" value="Peptidase_C19_UCH"/>
</dbReference>
<accession>A0A445J4M6</accession>
<evidence type="ECO:0000256" key="2">
    <source>
        <dbReference type="ARBA" id="ARBA00009085"/>
    </source>
</evidence>
<name>A0A445J4M6_GLYSO</name>
<feature type="compositionally biased region" description="Polar residues" evidence="8">
    <location>
        <begin position="31"/>
        <end position="44"/>
    </location>
</feature>
<evidence type="ECO:0000313" key="11">
    <source>
        <dbReference type="Proteomes" id="UP000289340"/>
    </source>
</evidence>
<feature type="region of interest" description="Disordered" evidence="8">
    <location>
        <begin position="144"/>
        <end position="166"/>
    </location>
</feature>
<evidence type="ECO:0000256" key="1">
    <source>
        <dbReference type="ARBA" id="ARBA00000707"/>
    </source>
</evidence>
<dbReference type="Proteomes" id="UP000289340">
    <property type="component" value="Chromosome 9"/>
</dbReference>
<dbReference type="GO" id="GO:0016579">
    <property type="term" value="P:protein deubiquitination"/>
    <property type="evidence" value="ECO:0007669"/>
    <property type="project" value="InterPro"/>
</dbReference>
<keyword evidence="4" id="KW-0645">Protease</keyword>
<dbReference type="GO" id="GO:0005634">
    <property type="term" value="C:nucleus"/>
    <property type="evidence" value="ECO:0007669"/>
    <property type="project" value="TreeGrafter"/>
</dbReference>
<gene>
    <name evidence="10" type="ORF">D0Y65_024964</name>
</gene>
<evidence type="ECO:0000256" key="6">
    <source>
        <dbReference type="ARBA" id="ARBA00022801"/>
    </source>
</evidence>
<feature type="domain" description="USP" evidence="9">
    <location>
        <begin position="179"/>
        <end position="472"/>
    </location>
</feature>
<dbReference type="InterPro" id="IPR050164">
    <property type="entry name" value="Peptidase_C19"/>
</dbReference>
<evidence type="ECO:0000256" key="7">
    <source>
        <dbReference type="ARBA" id="ARBA00022807"/>
    </source>
</evidence>
<feature type="region of interest" description="Disordered" evidence="8">
    <location>
        <begin position="1"/>
        <end position="94"/>
    </location>
</feature>
<protein>
    <recommendedName>
        <fullName evidence="3">ubiquitinyl hydrolase 1</fullName>
        <ecNumber evidence="3">3.4.19.12</ecNumber>
    </recommendedName>
</protein>
<dbReference type="Gene3D" id="3.90.70.10">
    <property type="entry name" value="Cysteine proteinases"/>
    <property type="match status" value="1"/>
</dbReference>
<evidence type="ECO:0000259" key="9">
    <source>
        <dbReference type="PROSITE" id="PS50235"/>
    </source>
</evidence>
<organism evidence="10 11">
    <name type="scientific">Glycine soja</name>
    <name type="common">Wild soybean</name>
    <dbReference type="NCBI Taxonomy" id="3848"/>
    <lineage>
        <taxon>Eukaryota</taxon>
        <taxon>Viridiplantae</taxon>
        <taxon>Streptophyta</taxon>
        <taxon>Embryophyta</taxon>
        <taxon>Tracheophyta</taxon>
        <taxon>Spermatophyta</taxon>
        <taxon>Magnoliopsida</taxon>
        <taxon>eudicotyledons</taxon>
        <taxon>Gunneridae</taxon>
        <taxon>Pentapetalae</taxon>
        <taxon>rosids</taxon>
        <taxon>fabids</taxon>
        <taxon>Fabales</taxon>
        <taxon>Fabaceae</taxon>
        <taxon>Papilionoideae</taxon>
        <taxon>50 kb inversion clade</taxon>
        <taxon>NPAAA clade</taxon>
        <taxon>indigoferoid/millettioid clade</taxon>
        <taxon>Phaseoleae</taxon>
        <taxon>Glycine</taxon>
        <taxon>Glycine subgen. Soja</taxon>
    </lineage>
</organism>
<dbReference type="PROSITE" id="PS50235">
    <property type="entry name" value="USP_3"/>
    <property type="match status" value="1"/>
</dbReference>
<evidence type="ECO:0000256" key="8">
    <source>
        <dbReference type="SAM" id="MobiDB-lite"/>
    </source>
</evidence>
<dbReference type="PROSITE" id="PS00972">
    <property type="entry name" value="USP_1"/>
    <property type="match status" value="1"/>
</dbReference>
<dbReference type="EC" id="3.4.19.12" evidence="3"/>
<dbReference type="PANTHER" id="PTHR24006">
    <property type="entry name" value="UBIQUITIN CARBOXYL-TERMINAL HYDROLASE"/>
    <property type="match status" value="1"/>
</dbReference>
<dbReference type="InterPro" id="IPR018200">
    <property type="entry name" value="USP_CS"/>
</dbReference>
<dbReference type="GO" id="GO:0005829">
    <property type="term" value="C:cytosol"/>
    <property type="evidence" value="ECO:0007669"/>
    <property type="project" value="TreeGrafter"/>
</dbReference>
<comment type="similarity">
    <text evidence="2">Belongs to the peptidase C19 family.</text>
</comment>
<dbReference type="InterPro" id="IPR028889">
    <property type="entry name" value="USP"/>
</dbReference>
<dbReference type="GO" id="GO:0006508">
    <property type="term" value="P:proteolysis"/>
    <property type="evidence" value="ECO:0007669"/>
    <property type="project" value="UniProtKB-KW"/>
</dbReference>
<dbReference type="InterPro" id="IPR038765">
    <property type="entry name" value="Papain-like_cys_pep_sf"/>
</dbReference>
<keyword evidence="11" id="KW-1185">Reference proteome</keyword>
<dbReference type="EMBL" id="QZWG01000009">
    <property type="protein sequence ID" value="RZB93351.1"/>
    <property type="molecule type" value="Genomic_DNA"/>
</dbReference>
<dbReference type="PANTHER" id="PTHR24006:SF687">
    <property type="entry name" value="UBIQUITIN CARBOXYL-TERMINAL HYDROLASE 10"/>
    <property type="match status" value="1"/>
</dbReference>
<comment type="catalytic activity">
    <reaction evidence="1">
        <text>Thiol-dependent hydrolysis of ester, thioester, amide, peptide and isopeptide bonds formed by the C-terminal Gly of ubiquitin (a 76-residue protein attached to proteins as an intracellular targeting signal).</text>
        <dbReference type="EC" id="3.4.19.12"/>
    </reaction>
</comment>
<feature type="compositionally biased region" description="Polar residues" evidence="8">
    <location>
        <begin position="64"/>
        <end position="87"/>
    </location>
</feature>
<reference evidence="10 11" key="1">
    <citation type="submission" date="2018-09" db="EMBL/GenBank/DDBJ databases">
        <title>A high-quality reference genome of wild soybean provides a powerful tool to mine soybean genomes.</title>
        <authorList>
            <person name="Xie M."/>
            <person name="Chung C.Y.L."/>
            <person name="Li M.-W."/>
            <person name="Wong F.-L."/>
            <person name="Chan T.-F."/>
            <person name="Lam H.-M."/>
        </authorList>
    </citation>
    <scope>NUCLEOTIDE SEQUENCE [LARGE SCALE GENOMIC DNA]</scope>
    <source>
        <strain evidence="11">cv. W05</strain>
        <tissue evidence="10">Hypocotyl of etiolated seedlings</tissue>
    </source>
</reference>
<sequence>MFLFGSFTEDETQSLLSKQSSGKKEKPVEKNQLQFGSLNSVTVESNNLLNSSKSPDNSPPSDSQKCNGVKSVSDNSPEVSGTIKENGSITNISPRSITTSTISVNEVEEKNANSFTLSGEDGPSNKFTKLSLDASEAESLKNLHKIGNGDDSAPKLSDREPQKAPNGHAVMHVKDILPRGLINSGNLCFLNATMQALLSCSPFVHLLQQLRTRNLPKVGYPTLTAFAEFITQFDMPSTTKVKKQDTDTFESGRPFRPVMFEVVLKNFTPDVPNSISGRPRQEDAQEFLSFVMDQMHDELLKLEGHSSSLNGSKSSLVSSVEDDEWETVGPKNKSAVTRTQSFLPSDLSGIFGGQLRSLVRAKGNRASATVQPYLLLHLDIYPDAVHTIEDALHLFSAPETLEGYRTSLTAKAGVVTARKSVRIVTLPKIMILHLMRFGYGSQGSTKLHKPVHFPLELVLGRELLVSPSTEVM</sequence>
<feature type="compositionally biased region" description="Low complexity" evidence="8">
    <location>
        <begin position="45"/>
        <end position="63"/>
    </location>
</feature>
<dbReference type="AlphaFoldDB" id="A0A445J4M6"/>
<dbReference type="GO" id="GO:0004843">
    <property type="term" value="F:cysteine-type deubiquitinase activity"/>
    <property type="evidence" value="ECO:0007669"/>
    <property type="project" value="UniProtKB-EC"/>
</dbReference>
<dbReference type="Pfam" id="PF00443">
    <property type="entry name" value="UCH"/>
    <property type="match status" value="1"/>
</dbReference>
<evidence type="ECO:0000256" key="5">
    <source>
        <dbReference type="ARBA" id="ARBA00022786"/>
    </source>
</evidence>
<comment type="caution">
    <text evidence="10">The sequence shown here is derived from an EMBL/GenBank/DDBJ whole genome shotgun (WGS) entry which is preliminary data.</text>
</comment>
<evidence type="ECO:0000256" key="4">
    <source>
        <dbReference type="ARBA" id="ARBA00022670"/>
    </source>
</evidence>
<evidence type="ECO:0000313" key="10">
    <source>
        <dbReference type="EMBL" id="RZB93351.1"/>
    </source>
</evidence>
<keyword evidence="7" id="KW-0788">Thiol protease</keyword>